<reference evidence="1" key="1">
    <citation type="journal article" date="2023" name="Nat. Commun.">
        <title>Diploid and tetraploid genomes of Acorus and the evolution of monocots.</title>
        <authorList>
            <person name="Ma L."/>
            <person name="Liu K.W."/>
            <person name="Li Z."/>
            <person name="Hsiao Y.Y."/>
            <person name="Qi Y."/>
            <person name="Fu T."/>
            <person name="Tang G.D."/>
            <person name="Zhang D."/>
            <person name="Sun W.H."/>
            <person name="Liu D.K."/>
            <person name="Li Y."/>
            <person name="Chen G.Z."/>
            <person name="Liu X.D."/>
            <person name="Liao X.Y."/>
            <person name="Jiang Y.T."/>
            <person name="Yu X."/>
            <person name="Hao Y."/>
            <person name="Huang J."/>
            <person name="Zhao X.W."/>
            <person name="Ke S."/>
            <person name="Chen Y.Y."/>
            <person name="Wu W.L."/>
            <person name="Hsu J.L."/>
            <person name="Lin Y.F."/>
            <person name="Huang M.D."/>
            <person name="Li C.Y."/>
            <person name="Huang L."/>
            <person name="Wang Z.W."/>
            <person name="Zhao X."/>
            <person name="Zhong W.Y."/>
            <person name="Peng D.H."/>
            <person name="Ahmad S."/>
            <person name="Lan S."/>
            <person name="Zhang J.S."/>
            <person name="Tsai W.C."/>
            <person name="Van de Peer Y."/>
            <person name="Liu Z.J."/>
        </authorList>
    </citation>
    <scope>NUCLEOTIDE SEQUENCE</scope>
    <source>
        <strain evidence="1">SCP</strain>
    </source>
</reference>
<gene>
    <name evidence="1" type="ORF">QJS04_geneDACA000101</name>
</gene>
<evidence type="ECO:0000313" key="2">
    <source>
        <dbReference type="Proteomes" id="UP001179952"/>
    </source>
</evidence>
<evidence type="ECO:0000313" key="1">
    <source>
        <dbReference type="EMBL" id="KAK1267111.1"/>
    </source>
</evidence>
<dbReference type="AlphaFoldDB" id="A0AAV9AT57"/>
<accession>A0AAV9AT57</accession>
<organism evidence="1 2">
    <name type="scientific">Acorus gramineus</name>
    <name type="common">Dwarf sweet flag</name>
    <dbReference type="NCBI Taxonomy" id="55184"/>
    <lineage>
        <taxon>Eukaryota</taxon>
        <taxon>Viridiplantae</taxon>
        <taxon>Streptophyta</taxon>
        <taxon>Embryophyta</taxon>
        <taxon>Tracheophyta</taxon>
        <taxon>Spermatophyta</taxon>
        <taxon>Magnoliopsida</taxon>
        <taxon>Liliopsida</taxon>
        <taxon>Acoraceae</taxon>
        <taxon>Acorus</taxon>
    </lineage>
</organism>
<name>A0AAV9AT57_ACOGR</name>
<reference evidence="1" key="2">
    <citation type="submission" date="2023-06" db="EMBL/GenBank/DDBJ databases">
        <authorList>
            <person name="Ma L."/>
            <person name="Liu K.-W."/>
            <person name="Li Z."/>
            <person name="Hsiao Y.-Y."/>
            <person name="Qi Y."/>
            <person name="Fu T."/>
            <person name="Tang G."/>
            <person name="Zhang D."/>
            <person name="Sun W.-H."/>
            <person name="Liu D.-K."/>
            <person name="Li Y."/>
            <person name="Chen G.-Z."/>
            <person name="Liu X.-D."/>
            <person name="Liao X.-Y."/>
            <person name="Jiang Y.-T."/>
            <person name="Yu X."/>
            <person name="Hao Y."/>
            <person name="Huang J."/>
            <person name="Zhao X.-W."/>
            <person name="Ke S."/>
            <person name="Chen Y.-Y."/>
            <person name="Wu W.-L."/>
            <person name="Hsu J.-L."/>
            <person name="Lin Y.-F."/>
            <person name="Huang M.-D."/>
            <person name="Li C.-Y."/>
            <person name="Huang L."/>
            <person name="Wang Z.-W."/>
            <person name="Zhao X."/>
            <person name="Zhong W.-Y."/>
            <person name="Peng D.-H."/>
            <person name="Ahmad S."/>
            <person name="Lan S."/>
            <person name="Zhang J.-S."/>
            <person name="Tsai W.-C."/>
            <person name="Van De Peer Y."/>
            <person name="Liu Z.-J."/>
        </authorList>
    </citation>
    <scope>NUCLEOTIDE SEQUENCE</scope>
    <source>
        <strain evidence="1">SCP</strain>
        <tissue evidence="1">Leaves</tissue>
    </source>
</reference>
<keyword evidence="2" id="KW-1185">Reference proteome</keyword>
<proteinExistence type="predicted"/>
<comment type="caution">
    <text evidence="1">The sequence shown here is derived from an EMBL/GenBank/DDBJ whole genome shotgun (WGS) entry which is preliminary data.</text>
</comment>
<sequence>MEEISNPHLIQCFEQTTPTKTKKCEFSTSQGGAQTRSMAFEASGGQRIHASI</sequence>
<dbReference type="Proteomes" id="UP001179952">
    <property type="component" value="Unassembled WGS sequence"/>
</dbReference>
<protein>
    <submittedName>
        <fullName evidence="1">Uncharacterized protein</fullName>
    </submittedName>
</protein>
<dbReference type="EMBL" id="JAUJYN010000007">
    <property type="protein sequence ID" value="KAK1267111.1"/>
    <property type="molecule type" value="Genomic_DNA"/>
</dbReference>